<feature type="compositionally biased region" description="Pro residues" evidence="1">
    <location>
        <begin position="236"/>
        <end position="254"/>
    </location>
</feature>
<accession>A0ABT9QJS1</accession>
<evidence type="ECO:0000313" key="3">
    <source>
        <dbReference type="EMBL" id="MDP9846319.1"/>
    </source>
</evidence>
<feature type="compositionally biased region" description="Pro residues" evidence="1">
    <location>
        <begin position="200"/>
        <end position="212"/>
    </location>
</feature>
<dbReference type="InterPro" id="IPR011009">
    <property type="entry name" value="Kinase-like_dom_sf"/>
</dbReference>
<keyword evidence="3" id="KW-0723">Serine/threonine-protein kinase</keyword>
<dbReference type="Proteomes" id="UP001225356">
    <property type="component" value="Unassembled WGS sequence"/>
</dbReference>
<feature type="region of interest" description="Disordered" evidence="1">
    <location>
        <begin position="177"/>
        <end position="412"/>
    </location>
</feature>
<dbReference type="EMBL" id="JAUSQU010000001">
    <property type="protein sequence ID" value="MDP9846319.1"/>
    <property type="molecule type" value="Genomic_DNA"/>
</dbReference>
<feature type="region of interest" description="Disordered" evidence="1">
    <location>
        <begin position="1"/>
        <end position="23"/>
    </location>
</feature>
<proteinExistence type="predicted"/>
<evidence type="ECO:0000256" key="1">
    <source>
        <dbReference type="SAM" id="MobiDB-lite"/>
    </source>
</evidence>
<feature type="compositionally biased region" description="Low complexity" evidence="1">
    <location>
        <begin position="365"/>
        <end position="378"/>
    </location>
</feature>
<evidence type="ECO:0000313" key="4">
    <source>
        <dbReference type="Proteomes" id="UP001225356"/>
    </source>
</evidence>
<feature type="compositionally biased region" description="Polar residues" evidence="1">
    <location>
        <begin position="355"/>
        <end position="364"/>
    </location>
</feature>
<dbReference type="RefSeq" id="WP_307562708.1">
    <property type="nucleotide sequence ID" value="NZ_JAUSQU010000001.1"/>
</dbReference>
<dbReference type="PROSITE" id="PS50011">
    <property type="entry name" value="PROTEIN_KINASE_DOM"/>
    <property type="match status" value="1"/>
</dbReference>
<reference evidence="3 4" key="1">
    <citation type="submission" date="2023-07" db="EMBL/GenBank/DDBJ databases">
        <title>Sequencing the genomes of 1000 actinobacteria strains.</title>
        <authorList>
            <person name="Klenk H.-P."/>
        </authorList>
    </citation>
    <scope>NUCLEOTIDE SEQUENCE [LARGE SCALE GENOMIC DNA]</scope>
    <source>
        <strain evidence="3 4">DSM 46740</strain>
    </source>
</reference>
<keyword evidence="4" id="KW-1185">Reference proteome</keyword>
<comment type="caution">
    <text evidence="3">The sequence shown here is derived from an EMBL/GenBank/DDBJ whole genome shotgun (WGS) entry which is preliminary data.</text>
</comment>
<keyword evidence="3" id="KW-0808">Transferase</keyword>
<protein>
    <submittedName>
        <fullName evidence="3">Serine/threonine protein kinase</fullName>
    </submittedName>
</protein>
<organism evidence="3 4">
    <name type="scientific">Streptosporangium lutulentum</name>
    <dbReference type="NCBI Taxonomy" id="1461250"/>
    <lineage>
        <taxon>Bacteria</taxon>
        <taxon>Bacillati</taxon>
        <taxon>Actinomycetota</taxon>
        <taxon>Actinomycetes</taxon>
        <taxon>Streptosporangiales</taxon>
        <taxon>Streptosporangiaceae</taxon>
        <taxon>Streptosporangium</taxon>
    </lineage>
</organism>
<dbReference type="GO" id="GO:0004674">
    <property type="term" value="F:protein serine/threonine kinase activity"/>
    <property type="evidence" value="ECO:0007669"/>
    <property type="project" value="UniProtKB-KW"/>
</dbReference>
<feature type="compositionally biased region" description="Low complexity" evidence="1">
    <location>
        <begin position="213"/>
        <end position="235"/>
    </location>
</feature>
<dbReference type="Gene3D" id="1.10.510.10">
    <property type="entry name" value="Transferase(Phosphotransferase) domain 1"/>
    <property type="match status" value="1"/>
</dbReference>
<feature type="compositionally biased region" description="Low complexity" evidence="1">
    <location>
        <begin position="255"/>
        <end position="269"/>
    </location>
</feature>
<dbReference type="InterPro" id="IPR000719">
    <property type="entry name" value="Prot_kinase_dom"/>
</dbReference>
<name>A0ABT9QJS1_9ACTN</name>
<dbReference type="SUPFAM" id="SSF56112">
    <property type="entry name" value="Protein kinase-like (PK-like)"/>
    <property type="match status" value="1"/>
</dbReference>
<feature type="domain" description="Protein kinase" evidence="2">
    <location>
        <begin position="1"/>
        <end position="196"/>
    </location>
</feature>
<feature type="compositionally biased region" description="Low complexity" evidence="1">
    <location>
        <begin position="330"/>
        <end position="348"/>
    </location>
</feature>
<evidence type="ECO:0000259" key="2">
    <source>
        <dbReference type="PROSITE" id="PS50011"/>
    </source>
</evidence>
<gene>
    <name evidence="3" type="ORF">J2853_005530</name>
</gene>
<sequence length="633" mass="65048">MNHPDTPRSQGRHAGGPTDLRPEAGAEVPSVLEQASLEQLIGRLGPMPPQRAAVVGLAVLDQLVAVHNRGMLHGDVRPGSVLLGPYDQIILTGPNLPSPAFTAPEGVTSPAADLWSLGATLYTAVEGHPPAPGGALNNAGPIAPILFGLLSGDPTQRPAPGIVRSTLLDIAHTRAEPSPLSSSVDSFPPPFAEPFTSPLAEPPPSFGEPFAPPFGERSPSPFGEPFAPPFGERSPSPLPAPPLPGPAAFPPPPRSFGSEASASAPSGPETTPPSGPEASGGFGPDTAPFNLRISGTSGPFNGDATPYGLRTSGASEPLTPQAPETSDPLGSGSAPGTSGPGGSEATASISPALHEQTSTLHNPTLLSALPSPGDSSLPDDPPSREPAPGTGTRRDIPLASPSPTGPTERSGLRTGVLVPRPIVALTGVLLVAMAVTIGILLPQTLGGADENDPAADAAAPGAKGLFAAAPRACSLLDDKQAAEVVPGFKSSEVEVSECNWLNSHDWRKPSVEKFDLRVRLVAQKQDGSELARAKEYLSGKKSDFAEKVEFTTPKPAPPKDLKGIGEGAFSFGSYNTINLYGGSYKVTVVFRVSNLVAEVEYERGGVKTDSNGRIAANAEKVARWITESLKTHG</sequence>
<keyword evidence="3" id="KW-0418">Kinase</keyword>